<evidence type="ECO:0000256" key="2">
    <source>
        <dbReference type="ARBA" id="ARBA00014031"/>
    </source>
</evidence>
<evidence type="ECO:0000313" key="4">
    <source>
        <dbReference type="EMBL" id="KIF83651.1"/>
    </source>
</evidence>
<dbReference type="Proteomes" id="UP000031572">
    <property type="component" value="Unassembled WGS sequence"/>
</dbReference>
<keyword evidence="5" id="KW-1185">Reference proteome</keyword>
<dbReference type="EMBL" id="JWJG01000028">
    <property type="protein sequence ID" value="KIF83651.1"/>
    <property type="molecule type" value="Genomic_DNA"/>
</dbReference>
<organism evidence="4 5">
    <name type="scientific">Noviherbaspirillum autotrophicum</name>
    <dbReference type="NCBI Taxonomy" id="709839"/>
    <lineage>
        <taxon>Bacteria</taxon>
        <taxon>Pseudomonadati</taxon>
        <taxon>Pseudomonadota</taxon>
        <taxon>Betaproteobacteria</taxon>
        <taxon>Burkholderiales</taxon>
        <taxon>Oxalobacteraceae</taxon>
        <taxon>Noviherbaspirillum</taxon>
    </lineage>
</organism>
<dbReference type="Pfam" id="PF10614">
    <property type="entry name" value="CsgF"/>
    <property type="match status" value="1"/>
</dbReference>
<name>A0A0C2C021_9BURK</name>
<dbReference type="AlphaFoldDB" id="A0A0C2C021"/>
<reference evidence="4 5" key="1">
    <citation type="submission" date="2014-12" db="EMBL/GenBank/DDBJ databases">
        <title>Denitrispirillum autotrophicum gen. nov., sp. nov., Denitrifying, Facultatively Autotrophic Bacteria Isolated from Rice Paddy Soil.</title>
        <authorList>
            <person name="Ishii S."/>
            <person name="Ashida N."/>
            <person name="Ohno H."/>
            <person name="Otsuka S."/>
            <person name="Yokota A."/>
            <person name="Senoo K."/>
        </authorList>
    </citation>
    <scope>NUCLEOTIDE SEQUENCE [LARGE SCALE GENOMIC DNA]</scope>
    <source>
        <strain evidence="4 5">TSA66</strain>
    </source>
</reference>
<evidence type="ECO:0000313" key="5">
    <source>
        <dbReference type="Proteomes" id="UP000031572"/>
    </source>
</evidence>
<keyword evidence="3" id="KW-0732">Signal</keyword>
<dbReference type="STRING" id="709839.TSA66_11250"/>
<comment type="function">
    <text evidence="1">May be involved in the biogenesis of curli organelles.</text>
</comment>
<evidence type="ECO:0000256" key="1">
    <source>
        <dbReference type="ARBA" id="ARBA00003989"/>
    </source>
</evidence>
<dbReference type="InterPro" id="IPR018893">
    <property type="entry name" value="T8SS_CsgF"/>
</dbReference>
<accession>A0A0C2C021</accession>
<evidence type="ECO:0000256" key="3">
    <source>
        <dbReference type="ARBA" id="ARBA00022729"/>
    </source>
</evidence>
<gene>
    <name evidence="4" type="ORF">TSA66_11250</name>
</gene>
<protein>
    <recommendedName>
        <fullName evidence="2">Curli production assembly/transport component CsgF</fullName>
    </recommendedName>
</protein>
<proteinExistence type="predicted"/>
<comment type="caution">
    <text evidence="4">The sequence shown here is derived from an EMBL/GenBank/DDBJ whole genome shotgun (WGS) entry which is preliminary data.</text>
</comment>
<sequence>MIAAATAASTMELSPAGATELVYVPVNPAFGGSPLNGSVLLNSAQAQNRHKDPDDPSSLFGNKTPLEQFNESLQRRVLDDLSTAASKNLISADGKFIPGTFQSGDFRIAITNLGNGMVQITTTDLKTGATTSFQVSQSQ</sequence>